<gene>
    <name evidence="2" type="ORF">KSS94_18340</name>
</gene>
<dbReference type="RefSeq" id="WP_217839496.1">
    <property type="nucleotide sequence ID" value="NZ_CP077076.1"/>
</dbReference>
<reference evidence="2" key="1">
    <citation type="journal article" date="2021" name="Microorganisms">
        <title>The Ever-Expanding Pseudomonas Genus: Description of 43 New Species and Partition of the Pseudomonas putida Group.</title>
        <authorList>
            <person name="Girard L."/>
            <person name="Lood C."/>
            <person name="Hofte M."/>
            <person name="Vandamme P."/>
            <person name="Rokni-Zadeh H."/>
            <person name="van Noort V."/>
            <person name="Lavigne R."/>
            <person name="De Mot R."/>
        </authorList>
    </citation>
    <scope>NUCLEOTIDE SEQUENCE</scope>
    <source>
        <strain evidence="2">COW40</strain>
    </source>
</reference>
<accession>A0ABX8N0M0</accession>
<dbReference type="InterPro" id="IPR006076">
    <property type="entry name" value="FAD-dep_OxRdtase"/>
</dbReference>
<dbReference type="PANTHER" id="PTHR13847:SF281">
    <property type="entry name" value="FAD DEPENDENT OXIDOREDUCTASE DOMAIN-CONTAINING PROTEIN"/>
    <property type="match status" value="1"/>
</dbReference>
<dbReference type="EMBL" id="CP077076">
    <property type="protein sequence ID" value="QXH49895.1"/>
    <property type="molecule type" value="Genomic_DNA"/>
</dbReference>
<proteinExistence type="predicted"/>
<protein>
    <submittedName>
        <fullName evidence="2">FAD-binding oxidoreductase</fullName>
    </submittedName>
</protein>
<sequence length="441" mass="47214">MYKARKFPRNDSLSGWVGLLPARQPRPALNDNINADVAIIGAGFAGLSAARRLSQLDPTLRIAILEAGVVGEGATGRNSGFVIDLPHEVSSQDFGDTSNERARRDITLYRTAIALATDMAGQYGWGREILDPCGRYSVAISHKGDTHINTYARQLQGLGEAHEILDAKGIQAVTGSALYTSGLYMPGTLMVQPAAYIRAVADSFQAPVTLYENSAVKSFEKQAGSWLLKTAKGAVQAGRIILANNGHAQSFGLFRGQLLHVFTYASMSEPFDPKRLAGKRDWAATPALPMGTTVRRVSGADGDRLLIRSRYSYHAGLEINEGHVRSAGRIHDIKFAARFPGLLNVKMQYRWGGPMALTLNSVPAFGEIEPGLFAACACNGLGASKSTAAGIAAAEAAMGLNSPMVEIFRGYEAPKNLPPQPFLSIGAKANLSVREWRAGAE</sequence>
<name>A0ABX8N0M0_9PSED</name>
<evidence type="ECO:0000259" key="1">
    <source>
        <dbReference type="Pfam" id="PF01266"/>
    </source>
</evidence>
<feature type="domain" description="FAD dependent oxidoreductase" evidence="1">
    <location>
        <begin position="36"/>
        <end position="395"/>
    </location>
</feature>
<evidence type="ECO:0000313" key="3">
    <source>
        <dbReference type="Proteomes" id="UP001046350"/>
    </source>
</evidence>
<evidence type="ECO:0000313" key="2">
    <source>
        <dbReference type="EMBL" id="QXH49895.1"/>
    </source>
</evidence>
<dbReference type="Proteomes" id="UP001046350">
    <property type="component" value="Chromosome"/>
</dbReference>
<organism evidence="2 3">
    <name type="scientific">Pseudomonas fakonensis</name>
    <dbReference type="NCBI Taxonomy" id="2842355"/>
    <lineage>
        <taxon>Bacteria</taxon>
        <taxon>Pseudomonadati</taxon>
        <taxon>Pseudomonadota</taxon>
        <taxon>Gammaproteobacteria</taxon>
        <taxon>Pseudomonadales</taxon>
        <taxon>Pseudomonadaceae</taxon>
        <taxon>Pseudomonas</taxon>
    </lineage>
</organism>
<dbReference type="Pfam" id="PF01266">
    <property type="entry name" value="DAO"/>
    <property type="match status" value="1"/>
</dbReference>
<keyword evidence="3" id="KW-1185">Reference proteome</keyword>
<dbReference type="PANTHER" id="PTHR13847">
    <property type="entry name" value="SARCOSINE DEHYDROGENASE-RELATED"/>
    <property type="match status" value="1"/>
</dbReference>